<evidence type="ECO:0000256" key="2">
    <source>
        <dbReference type="ARBA" id="ARBA00022561"/>
    </source>
</evidence>
<dbReference type="EMBL" id="KC237308">
    <property type="protein sequence ID" value="AGC34609.1"/>
    <property type="molecule type" value="Genomic_DNA"/>
</dbReference>
<keyword evidence="4" id="KW-0946">Virion</keyword>
<feature type="compositionally biased region" description="Polar residues" evidence="9">
    <location>
        <begin position="274"/>
        <end position="286"/>
    </location>
</feature>
<evidence type="ECO:0000256" key="7">
    <source>
        <dbReference type="ARBA" id="ARBA00031369"/>
    </source>
</evidence>
<evidence type="ECO:0000256" key="9">
    <source>
        <dbReference type="SAM" id="MobiDB-lite"/>
    </source>
</evidence>
<evidence type="ECO:0000256" key="3">
    <source>
        <dbReference type="ARBA" id="ARBA00022595"/>
    </source>
</evidence>
<dbReference type="GO" id="GO:0046718">
    <property type="term" value="P:symbiont entry into host cell"/>
    <property type="evidence" value="ECO:0007669"/>
    <property type="project" value="UniProtKB-KW"/>
</dbReference>
<keyword evidence="6" id="KW-1160">Virus entry into host cell</keyword>
<evidence type="ECO:0000256" key="8">
    <source>
        <dbReference type="ARBA" id="ARBA00032051"/>
    </source>
</evidence>
<accession>L7TI79</accession>
<dbReference type="Proteomes" id="UP000011155">
    <property type="component" value="Segment"/>
</dbReference>
<feature type="compositionally biased region" description="Basic and acidic residues" evidence="9">
    <location>
        <begin position="261"/>
        <end position="273"/>
    </location>
</feature>
<evidence type="ECO:0000313" key="10">
    <source>
        <dbReference type="EMBL" id="AGC34609.1"/>
    </source>
</evidence>
<sequence length="335" mass="35477">MFGAIAGGIASSLAGGLINKAFGGGQSASSTGVQGDVLASDNNVIGANDAGIKSAIQGSNPPNGQQAAPNAISGVLADTGKDALSSITGAGVNKLMEKIGLSKTASDKGKDTKDYLASAFPELNPWERAGAGASSAGMVDAGFQNQKELTRMQLDNQKEIAKMQNDTQKDIAGIQSVTSRQNTKDSVYAQNEMLQYNQKESMSRVGSILENTSLTKQQQTSEIMRQMLTQAQTAGQHFTNDQIKELTRKVGADIDSVRANTDRTHVETQRSKQEVQNSRYASSQVGKTAKDVSNAVTDTASSIVDYFRGIDNKVAETYNNYFKDGKSDGIGSNIK</sequence>
<gene>
    <name evidence="10" type="primary">H</name>
    <name evidence="10" type="ORF">CIV2_0011</name>
</gene>
<name>L7TI79_9VIRU</name>
<dbReference type="InterPro" id="IPR006777">
    <property type="entry name" value="Microvir_H"/>
</dbReference>
<comment type="subcellular location">
    <subcellularLocation>
        <location evidence="1">Virion</location>
    </subcellularLocation>
</comment>
<dbReference type="GO" id="GO:0019028">
    <property type="term" value="C:viral capsid"/>
    <property type="evidence" value="ECO:0007669"/>
    <property type="project" value="UniProtKB-KW"/>
</dbReference>
<evidence type="ECO:0000256" key="1">
    <source>
        <dbReference type="ARBA" id="ARBA00004328"/>
    </source>
</evidence>
<keyword evidence="2" id="KW-0167">Capsid protein</keyword>
<dbReference type="Pfam" id="PF04687">
    <property type="entry name" value="Microvir_H"/>
    <property type="match status" value="1"/>
</dbReference>
<dbReference type="PIRSF" id="PIRSF004160">
    <property type="entry name" value="Microvir_H"/>
    <property type="match status" value="1"/>
</dbReference>
<evidence type="ECO:0000256" key="5">
    <source>
        <dbReference type="ARBA" id="ARBA00023009"/>
    </source>
</evidence>
<organism evidence="10 11">
    <name type="scientific">Enterobacteria phage ID204 Moscow/ID</name>
    <dbReference type="NCBI Taxonomy" id="1273714"/>
    <lineage>
        <taxon>Viruses</taxon>
        <taxon>Monodnaviria</taxon>
        <taxon>Sangervirae</taxon>
        <taxon>Phixviricota</taxon>
        <taxon>Malgrandaviricetes</taxon>
        <taxon>Petitvirales</taxon>
        <taxon>Microviridae</taxon>
        <taxon>Bullavirinae</taxon>
        <taxon>Gequatrovirus</taxon>
        <taxon>Gequatrovirus talmos</taxon>
    </lineage>
</organism>
<proteinExistence type="predicted"/>
<protein>
    <recommendedName>
        <fullName evidence="8">H protein</fullName>
    </recommendedName>
    <alternativeName>
        <fullName evidence="7">Pilot protein</fullName>
    </alternativeName>
</protein>
<dbReference type="Gene3D" id="6.10.250.2700">
    <property type="match status" value="1"/>
</dbReference>
<evidence type="ECO:0000313" key="11">
    <source>
        <dbReference type="Proteomes" id="UP000011155"/>
    </source>
</evidence>
<feature type="region of interest" description="Disordered" evidence="9">
    <location>
        <begin position="261"/>
        <end position="286"/>
    </location>
</feature>
<keyword evidence="3" id="KW-1162">Viral penetration into host cytoplasm</keyword>
<evidence type="ECO:0000256" key="6">
    <source>
        <dbReference type="ARBA" id="ARBA00023296"/>
    </source>
</evidence>
<evidence type="ECO:0000256" key="4">
    <source>
        <dbReference type="ARBA" id="ARBA00022844"/>
    </source>
</evidence>
<keyword evidence="5" id="KW-1171">Viral genome ejection through host cell envelope</keyword>
<reference evidence="10 11" key="1">
    <citation type="submission" date="2012-11" db="EMBL/GenBank/DDBJ databases">
        <authorList>
            <person name="Sackman A.M."/>
            <person name="Rokyta D.R."/>
        </authorList>
    </citation>
    <scope>NUCLEOTIDE SEQUENCE [LARGE SCALE GENOMIC DNA]</scope>
</reference>